<dbReference type="EMBL" id="CAVLEF010000007">
    <property type="protein sequence ID" value="CAK1545751.1"/>
    <property type="molecule type" value="Genomic_DNA"/>
</dbReference>
<dbReference type="PROSITE" id="PS50089">
    <property type="entry name" value="ZF_RING_2"/>
    <property type="match status" value="1"/>
</dbReference>
<organism evidence="7 8">
    <name type="scientific">Leptosia nina</name>
    <dbReference type="NCBI Taxonomy" id="320188"/>
    <lineage>
        <taxon>Eukaryota</taxon>
        <taxon>Metazoa</taxon>
        <taxon>Ecdysozoa</taxon>
        <taxon>Arthropoda</taxon>
        <taxon>Hexapoda</taxon>
        <taxon>Insecta</taxon>
        <taxon>Pterygota</taxon>
        <taxon>Neoptera</taxon>
        <taxon>Endopterygota</taxon>
        <taxon>Lepidoptera</taxon>
        <taxon>Glossata</taxon>
        <taxon>Ditrysia</taxon>
        <taxon>Papilionoidea</taxon>
        <taxon>Pieridae</taxon>
        <taxon>Pierinae</taxon>
        <taxon>Leptosia</taxon>
    </lineage>
</organism>
<dbReference type="InterPro" id="IPR052639">
    <property type="entry name" value="TRAIP_ubiq-protein_ligase"/>
</dbReference>
<protein>
    <recommendedName>
        <fullName evidence="6">RING-type domain-containing protein</fullName>
    </recommendedName>
</protein>
<evidence type="ECO:0000256" key="3">
    <source>
        <dbReference type="PROSITE-ProRule" id="PRU00175"/>
    </source>
</evidence>
<accession>A0AAV1J8E4</accession>
<dbReference type="AlphaFoldDB" id="A0AAV1J8E4"/>
<dbReference type="InterPro" id="IPR001841">
    <property type="entry name" value="Znf_RING"/>
</dbReference>
<comment type="caution">
    <text evidence="7">The sequence shown here is derived from an EMBL/GenBank/DDBJ whole genome shotgun (WGS) entry which is preliminary data.</text>
</comment>
<keyword evidence="8" id="KW-1185">Reference proteome</keyword>
<keyword evidence="1 3" id="KW-0479">Metal-binding</keyword>
<evidence type="ECO:0000256" key="5">
    <source>
        <dbReference type="SAM" id="MobiDB-lite"/>
    </source>
</evidence>
<proteinExistence type="predicted"/>
<evidence type="ECO:0000313" key="7">
    <source>
        <dbReference type="EMBL" id="CAK1545751.1"/>
    </source>
</evidence>
<evidence type="ECO:0000256" key="1">
    <source>
        <dbReference type="ARBA" id="ARBA00022771"/>
    </source>
</evidence>
<keyword evidence="2" id="KW-0862">Zinc</keyword>
<dbReference type="Pfam" id="PF13639">
    <property type="entry name" value="zf-RING_2"/>
    <property type="match status" value="1"/>
</dbReference>
<evidence type="ECO:0000259" key="6">
    <source>
        <dbReference type="PROSITE" id="PS50089"/>
    </source>
</evidence>
<gene>
    <name evidence="7" type="ORF">LNINA_LOCUS5370</name>
</gene>
<dbReference type="GO" id="GO:0005634">
    <property type="term" value="C:nucleus"/>
    <property type="evidence" value="ECO:0007669"/>
    <property type="project" value="TreeGrafter"/>
</dbReference>
<dbReference type="GO" id="GO:0031297">
    <property type="term" value="P:replication fork processing"/>
    <property type="evidence" value="ECO:0007669"/>
    <property type="project" value="TreeGrafter"/>
</dbReference>
<evidence type="ECO:0000256" key="2">
    <source>
        <dbReference type="ARBA" id="ARBA00022833"/>
    </source>
</evidence>
<dbReference type="Gene3D" id="3.30.40.10">
    <property type="entry name" value="Zinc/RING finger domain, C3HC4 (zinc finger)"/>
    <property type="match status" value="1"/>
</dbReference>
<evidence type="ECO:0000313" key="8">
    <source>
        <dbReference type="Proteomes" id="UP001497472"/>
    </source>
</evidence>
<dbReference type="SUPFAM" id="SSF57850">
    <property type="entry name" value="RING/U-box"/>
    <property type="match status" value="1"/>
</dbReference>
<dbReference type="PANTHER" id="PTHR46569:SF1">
    <property type="entry name" value="E3 UBIQUITIN-PROTEIN LIGASE RFWD3-RELATED"/>
    <property type="match status" value="1"/>
</dbReference>
<dbReference type="SMART" id="SM00184">
    <property type="entry name" value="RING"/>
    <property type="match status" value="1"/>
</dbReference>
<dbReference type="Proteomes" id="UP001497472">
    <property type="component" value="Unassembled WGS sequence"/>
</dbReference>
<sequence length="421" mass="48089">MHILCTICSDLVNPSENIHVIKCGHIFHYDCLKQWVDRSKSCPQCRIKVTNSCIFRIYLTVSNENTEEDVTTLQSKLDNTQLQLRQAHIDCKEKEKNISDLKLDLKKTEDLIQDLEKKLVIKSSAVTALKEQLKYVQIQNQETQRLKEENEFLKNNVETLKGLQKVLNACSEEVEKMLPDYNDIRTIAMFATSLKRALCDSEKKKNEYRNQVQQLKQKLDSEKAKTQKLQIKLNQAISDASIKQQNTCLKKELSKVTTHDDSAIDITIQNKTRENGRSSDDSFTHLVDKIENADSPYLNLKQSSLSLTVLQRRPNHQLPDKNLKPSEYALINSVKASVAKQQENLSIFKKKESVVEVNENSGGLIDISYDGLGGHSKLDIFPVPTKPGKSCIPKLTAKHKLKRPPSNTQDLQKYLKKRKDS</sequence>
<feature type="coiled-coil region" evidence="4">
    <location>
        <begin position="205"/>
        <end position="232"/>
    </location>
</feature>
<dbReference type="InterPro" id="IPR013083">
    <property type="entry name" value="Znf_RING/FYVE/PHD"/>
</dbReference>
<dbReference type="GO" id="GO:0016567">
    <property type="term" value="P:protein ubiquitination"/>
    <property type="evidence" value="ECO:0007669"/>
    <property type="project" value="TreeGrafter"/>
</dbReference>
<dbReference type="GO" id="GO:0061630">
    <property type="term" value="F:ubiquitin protein ligase activity"/>
    <property type="evidence" value="ECO:0007669"/>
    <property type="project" value="TreeGrafter"/>
</dbReference>
<evidence type="ECO:0000256" key="4">
    <source>
        <dbReference type="SAM" id="Coils"/>
    </source>
</evidence>
<feature type="region of interest" description="Disordered" evidence="5">
    <location>
        <begin position="397"/>
        <end position="421"/>
    </location>
</feature>
<keyword evidence="1 3" id="KW-0863">Zinc-finger</keyword>
<dbReference type="PANTHER" id="PTHR46569">
    <property type="entry name" value="E3 UBIQUITIN-PROTEIN LIGASE TRAIP"/>
    <property type="match status" value="1"/>
</dbReference>
<keyword evidence="4" id="KW-0175">Coiled coil</keyword>
<dbReference type="GO" id="GO:0090734">
    <property type="term" value="C:site of DNA damage"/>
    <property type="evidence" value="ECO:0007669"/>
    <property type="project" value="TreeGrafter"/>
</dbReference>
<reference evidence="7 8" key="1">
    <citation type="submission" date="2023-11" db="EMBL/GenBank/DDBJ databases">
        <authorList>
            <person name="Okamura Y."/>
        </authorList>
    </citation>
    <scope>NUCLEOTIDE SEQUENCE [LARGE SCALE GENOMIC DNA]</scope>
</reference>
<name>A0AAV1J8E4_9NEOP</name>
<dbReference type="GO" id="GO:0008270">
    <property type="term" value="F:zinc ion binding"/>
    <property type="evidence" value="ECO:0007669"/>
    <property type="project" value="UniProtKB-KW"/>
</dbReference>
<feature type="coiled-coil region" evidence="4">
    <location>
        <begin position="63"/>
        <end position="163"/>
    </location>
</feature>
<feature type="domain" description="RING-type" evidence="6">
    <location>
        <begin position="5"/>
        <end position="46"/>
    </location>
</feature>